<sequence length="160" mass="18275">MKLPVALTIAMIPTLSMANCIPPWQTQFACDIPERNARVEFCRIAEPRLHPGRAELYYTFVTGTRPAELYFEAESYIFSTKEMDADRPSEITSGIGYPRGNYVYAFFITEDRRRPGNVRDAEVRAYSSVDAFSNSKRSNDIIKLRCERSSIVADFDSIRP</sequence>
<evidence type="ECO:0000313" key="5">
    <source>
        <dbReference type="Proteomes" id="UP000278036"/>
    </source>
</evidence>
<dbReference type="Proteomes" id="UP000274097">
    <property type="component" value="Unassembled WGS sequence"/>
</dbReference>
<feature type="signal peptide" evidence="1">
    <location>
        <begin position="1"/>
        <end position="18"/>
    </location>
</feature>
<gene>
    <name evidence="2" type="ORF">D6Z83_25980</name>
    <name evidence="3" type="ORF">EBE87_27670</name>
</gene>
<keyword evidence="4" id="KW-1185">Reference proteome</keyword>
<name>A0A3A9J6E4_9PROT</name>
<feature type="chain" id="PRO_5017396090" evidence="1">
    <location>
        <begin position="19"/>
        <end position="160"/>
    </location>
</feature>
<dbReference type="EMBL" id="RAQU01000309">
    <property type="protein sequence ID" value="RKK01241.1"/>
    <property type="molecule type" value="Genomic_DNA"/>
</dbReference>
<comment type="caution">
    <text evidence="2">The sequence shown here is derived from an EMBL/GenBank/DDBJ whole genome shotgun (WGS) entry which is preliminary data.</text>
</comment>
<dbReference type="RefSeq" id="WP_120641011.1">
    <property type="nucleotide sequence ID" value="NZ_RAQU01000309.1"/>
</dbReference>
<dbReference type="AlphaFoldDB" id="A0A3A9J6E4"/>
<organism evidence="2 5">
    <name type="scientific">Teichococcus wenyumeiae</name>
    <dbReference type="NCBI Taxonomy" id="2478470"/>
    <lineage>
        <taxon>Bacteria</taxon>
        <taxon>Pseudomonadati</taxon>
        <taxon>Pseudomonadota</taxon>
        <taxon>Alphaproteobacteria</taxon>
        <taxon>Acetobacterales</taxon>
        <taxon>Roseomonadaceae</taxon>
        <taxon>Roseomonas</taxon>
    </lineage>
</organism>
<dbReference type="Proteomes" id="UP000278036">
    <property type="component" value="Unassembled WGS sequence"/>
</dbReference>
<evidence type="ECO:0000313" key="3">
    <source>
        <dbReference type="EMBL" id="RMI14589.1"/>
    </source>
</evidence>
<protein>
    <submittedName>
        <fullName evidence="2">Uncharacterized protein</fullName>
    </submittedName>
</protein>
<proteinExistence type="predicted"/>
<dbReference type="OrthoDB" id="8451664at2"/>
<dbReference type="InParanoid" id="A0A3A9J6E4"/>
<dbReference type="EMBL" id="RFLX01000100">
    <property type="protein sequence ID" value="RMI14589.1"/>
    <property type="molecule type" value="Genomic_DNA"/>
</dbReference>
<reference evidence="2 5" key="1">
    <citation type="submission" date="2018-09" db="EMBL/GenBank/DDBJ databases">
        <title>Roseomonas sp. nov., isolated from feces of Tibetan antelopes in the Qinghai-Tibet plateau, China.</title>
        <authorList>
            <person name="Tian Z."/>
        </authorList>
    </citation>
    <scope>NUCLEOTIDE SEQUENCE [LARGE SCALE GENOMIC DNA]</scope>
    <source>
        <strain evidence="3 4">Z23</strain>
        <strain evidence="2 5">Z24</strain>
    </source>
</reference>
<evidence type="ECO:0000313" key="2">
    <source>
        <dbReference type="EMBL" id="RKK01241.1"/>
    </source>
</evidence>
<accession>A0A3A9J6E4</accession>
<keyword evidence="1" id="KW-0732">Signal</keyword>
<evidence type="ECO:0000313" key="4">
    <source>
        <dbReference type="Proteomes" id="UP000274097"/>
    </source>
</evidence>
<evidence type="ECO:0000256" key="1">
    <source>
        <dbReference type="SAM" id="SignalP"/>
    </source>
</evidence>